<accession>A0A444Z7E6</accession>
<keyword evidence="5" id="KW-0808">Transferase</keyword>
<sequence>MLYQSNLLFGLLAEKVIMDKDKDTPLVMYMFVICMLLLCVGSSTDPLDTYCPTEFPLYSSNSTFDNNLKLLLGLLPSNTASKNGFYNTSVGDGEDKVYGQALCRGDITNSTVCKECIQKASQDLTKMCNSEDAIIWYELCQVRYSFQMFFTSMTYTGKYPNHNLKEKNISHPSGFDQVLAYLMNNLSQEAAFIPANNMFAAGEIQYSGSDGIKNKKLYGLVQCTRDTSQADCATCLSSALTELTQCCSFREGGIILSRTCNVRFESYRFFNHSSAKMLLFPTSKGGEKWKPWMFALTIGGSLLVLAVTILLCTACLLRKGDTERDEERIERTLLQQLASSKSVAVTQEGDLISSDELSFMNLATIKDATDDFSDTNKLGQGGFGAVYKGVLPDGSEVAVKRLSKKSWQGIEELKNEVILIAKLQHKNLVRLLGCGLEGDEKFLIYEFMSNKSLDQFIFDPEKRSEFDWHTWYGIINGIARGLLYLHEESRLKIIHRDLKPNNVLLDHEMVAKISDFGMARIFYENQNTANTKRVVGTYGYMAPEYAMEGLFSVKSDVFSFGVMLLEIINGKRNSGFYTTELAPTLLAYAWQLWNEERKLEFVDPVLLESCVACEVVKCMHIGLLCVQEDPELRPNMSSVVVLLGSEQMALPKPSQPAFSLGRAFHVDQDPGPATTTNPSMNGGSILSTAFSKSFHKANVSTRLYGLFQCRADVSQVTCKNCTITASIEIKSKCASKSSAVIWYDECMLRYSKEQFFGVAQTKPLVFAWNIDDNNSTSPTETYLNVQAVMYQLIEQASSRDMLFSVGKYKVNNGSEDRYGLVQCTRDINRSSCASCLSNLMDRSKTCCEHSVGWRLLAPTCIIRYEKDIFYDSLEPLVSPNTSKPRLPSKDNRNRTAKLLILHMVIPITVFMLFCLVWSAQPKERRNQGEQLTDVIQVNKLKGSSRSYFKDQGMITLEDNKGEVQCFSLSTIKVATNSFSDDTKLGEGGFGPVFKGKLNNGKEIAVKRLSFKSRQGIEEFKNEVTLIAKLQHKNLVRLLGCCLDRNEKLLVYEYMANTGLDAFLFDQNKRGKLDWPKREKIINGIARGLSYLHEDSRLKIIHRDLKASNVLLDQDMNPKISDFGTARIFYSDQIEASTERAWRLWSEGKELEFLDHVLVNACPIDVALRWIHIGLLCVQERPKDRPTMSSVILMLGSTTALPLPLAPPFSLSNYYDNTTDEFSITEEKEEEVEEEEDDNSNPFSVKL</sequence>
<keyword evidence="16" id="KW-0325">Glycoprotein</keyword>
<comment type="subcellular location">
    <subcellularLocation>
        <location evidence="1">Membrane</location>
        <topology evidence="1">Single-pass membrane protein</topology>
    </subcellularLocation>
</comment>
<gene>
    <name evidence="24" type="ORF">Ahy_B05g078545</name>
</gene>
<dbReference type="InterPro" id="IPR000719">
    <property type="entry name" value="Prot_kinase_dom"/>
</dbReference>
<dbReference type="GO" id="GO:0005524">
    <property type="term" value="F:ATP binding"/>
    <property type="evidence" value="ECO:0007669"/>
    <property type="project" value="UniProtKB-UniRule"/>
</dbReference>
<feature type="region of interest" description="Disordered" evidence="20">
    <location>
        <begin position="1222"/>
        <end position="1246"/>
    </location>
</feature>
<protein>
    <recommendedName>
        <fullName evidence="2">non-specific serine/threonine protein kinase</fullName>
        <ecNumber evidence="2">2.7.11.1</ecNumber>
    </recommendedName>
</protein>
<dbReference type="CDD" id="cd23509">
    <property type="entry name" value="Gnk2-like"/>
    <property type="match status" value="4"/>
</dbReference>
<dbReference type="InterPro" id="IPR002902">
    <property type="entry name" value="GNK2"/>
</dbReference>
<keyword evidence="12 21" id="KW-1133">Transmembrane helix</keyword>
<dbReference type="Gene3D" id="1.10.510.10">
    <property type="entry name" value="Transferase(Phosphotransferase) domain 1"/>
    <property type="match status" value="2"/>
</dbReference>
<evidence type="ECO:0000256" key="20">
    <source>
        <dbReference type="SAM" id="MobiDB-lite"/>
    </source>
</evidence>
<feature type="domain" description="Gnk2-homologous" evidence="23">
    <location>
        <begin position="761"/>
        <end position="869"/>
    </location>
</feature>
<dbReference type="FunFam" id="3.30.430.20:FF:000003">
    <property type="entry name" value="Cysteine-rich RLK (RECEPTOR-like protein kinase) 10"/>
    <property type="match status" value="1"/>
</dbReference>
<keyword evidence="3" id="KW-0723">Serine/threonine-protein kinase</keyword>
<dbReference type="PROSITE" id="PS51473">
    <property type="entry name" value="GNK2"/>
    <property type="match status" value="4"/>
</dbReference>
<evidence type="ECO:0000259" key="23">
    <source>
        <dbReference type="PROSITE" id="PS51473"/>
    </source>
</evidence>
<evidence type="ECO:0000259" key="22">
    <source>
        <dbReference type="PROSITE" id="PS50011"/>
    </source>
</evidence>
<keyword evidence="7" id="KW-0732">Signal</keyword>
<feature type="compositionally biased region" description="Acidic residues" evidence="20">
    <location>
        <begin position="1222"/>
        <end position="1238"/>
    </location>
</feature>
<dbReference type="AlphaFoldDB" id="A0A444Z7E6"/>
<evidence type="ECO:0000256" key="5">
    <source>
        <dbReference type="ARBA" id="ARBA00022679"/>
    </source>
</evidence>
<dbReference type="PROSITE" id="PS50011">
    <property type="entry name" value="PROTEIN_KINASE_DOM"/>
    <property type="match status" value="2"/>
</dbReference>
<dbReference type="CDD" id="cd14066">
    <property type="entry name" value="STKc_IRAK"/>
    <property type="match status" value="1"/>
</dbReference>
<feature type="domain" description="Gnk2-homologous" evidence="23">
    <location>
        <begin position="45"/>
        <end position="149"/>
    </location>
</feature>
<feature type="domain" description="Protein kinase" evidence="22">
    <location>
        <begin position="978"/>
        <end position="1246"/>
    </location>
</feature>
<keyword evidence="8" id="KW-0677">Repeat</keyword>
<feature type="domain" description="Gnk2-homologous" evidence="23">
    <location>
        <begin position="646"/>
        <end position="755"/>
    </location>
</feature>
<dbReference type="PROSITE" id="PS00108">
    <property type="entry name" value="PROTEIN_KINASE_ST"/>
    <property type="match status" value="2"/>
</dbReference>
<dbReference type="InterPro" id="IPR008271">
    <property type="entry name" value="Ser/Thr_kinase_AS"/>
</dbReference>
<evidence type="ECO:0000256" key="13">
    <source>
        <dbReference type="ARBA" id="ARBA00023136"/>
    </source>
</evidence>
<keyword evidence="10" id="KW-0418">Kinase</keyword>
<dbReference type="SMART" id="SM00220">
    <property type="entry name" value="S_TKc"/>
    <property type="match status" value="2"/>
</dbReference>
<evidence type="ECO:0000256" key="18">
    <source>
        <dbReference type="ARBA" id="ARBA00048679"/>
    </source>
</evidence>
<dbReference type="FunFam" id="3.30.430.20:FF:000002">
    <property type="entry name" value="Cysteine-rich receptor-like protein kinase 10"/>
    <property type="match status" value="1"/>
</dbReference>
<evidence type="ECO:0000256" key="1">
    <source>
        <dbReference type="ARBA" id="ARBA00004167"/>
    </source>
</evidence>
<dbReference type="EMBL" id="SDMP01000015">
    <property type="protein sequence ID" value="RYR10080.1"/>
    <property type="molecule type" value="Genomic_DNA"/>
</dbReference>
<feature type="transmembrane region" description="Helical" evidence="21">
    <location>
        <begin position="898"/>
        <end position="919"/>
    </location>
</feature>
<keyword evidence="4" id="KW-0597">Phosphoprotein</keyword>
<dbReference type="FunFam" id="3.30.200.20:FF:000195">
    <property type="entry name" value="G-type lectin S-receptor-like serine/threonine-protein kinase"/>
    <property type="match status" value="1"/>
</dbReference>
<feature type="transmembrane region" description="Helical" evidence="21">
    <location>
        <begin position="292"/>
        <end position="317"/>
    </location>
</feature>
<dbReference type="InterPro" id="IPR038408">
    <property type="entry name" value="GNK2_sf"/>
</dbReference>
<evidence type="ECO:0000313" key="24">
    <source>
        <dbReference type="EMBL" id="RYR10080.1"/>
    </source>
</evidence>
<comment type="catalytic activity">
    <reaction evidence="17">
        <text>L-threonyl-[protein] + ATP = O-phospho-L-threonyl-[protein] + ADP + H(+)</text>
        <dbReference type="Rhea" id="RHEA:46608"/>
        <dbReference type="Rhea" id="RHEA-COMP:11060"/>
        <dbReference type="Rhea" id="RHEA-COMP:11605"/>
        <dbReference type="ChEBI" id="CHEBI:15378"/>
        <dbReference type="ChEBI" id="CHEBI:30013"/>
        <dbReference type="ChEBI" id="CHEBI:30616"/>
        <dbReference type="ChEBI" id="CHEBI:61977"/>
        <dbReference type="ChEBI" id="CHEBI:456216"/>
        <dbReference type="EC" id="2.7.11.1"/>
    </reaction>
</comment>
<dbReference type="InterPro" id="IPR011009">
    <property type="entry name" value="Kinase-like_dom_sf"/>
</dbReference>
<evidence type="ECO:0000256" key="10">
    <source>
        <dbReference type="ARBA" id="ARBA00022777"/>
    </source>
</evidence>
<dbReference type="Proteomes" id="UP000289738">
    <property type="component" value="Chromosome B05"/>
</dbReference>
<evidence type="ECO:0000256" key="4">
    <source>
        <dbReference type="ARBA" id="ARBA00022553"/>
    </source>
</evidence>
<evidence type="ECO:0000256" key="3">
    <source>
        <dbReference type="ARBA" id="ARBA00022527"/>
    </source>
</evidence>
<dbReference type="GO" id="GO:0005886">
    <property type="term" value="C:plasma membrane"/>
    <property type="evidence" value="ECO:0007669"/>
    <property type="project" value="TreeGrafter"/>
</dbReference>
<evidence type="ECO:0000256" key="9">
    <source>
        <dbReference type="ARBA" id="ARBA00022741"/>
    </source>
</evidence>
<keyword evidence="14" id="KW-1015">Disulfide bond</keyword>
<dbReference type="PROSITE" id="PS00107">
    <property type="entry name" value="PROTEIN_KINASE_ATP"/>
    <property type="match status" value="1"/>
</dbReference>
<evidence type="ECO:0000256" key="8">
    <source>
        <dbReference type="ARBA" id="ARBA00022737"/>
    </source>
</evidence>
<feature type="domain" description="Gnk2-homologous" evidence="23">
    <location>
        <begin position="157"/>
        <end position="269"/>
    </location>
</feature>
<dbReference type="FunFam" id="3.30.200.20:FF:000142">
    <property type="entry name" value="Cysteine-rich receptor-like protein kinase 10"/>
    <property type="match status" value="1"/>
</dbReference>
<feature type="binding site" evidence="19">
    <location>
        <position position="400"/>
    </location>
    <ligand>
        <name>ATP</name>
        <dbReference type="ChEBI" id="CHEBI:30616"/>
    </ligand>
</feature>
<dbReference type="Pfam" id="PF07714">
    <property type="entry name" value="PK_Tyr_Ser-Thr"/>
    <property type="match status" value="2"/>
</dbReference>
<dbReference type="InterPro" id="IPR017441">
    <property type="entry name" value="Protein_kinase_ATP_BS"/>
</dbReference>
<evidence type="ECO:0000256" key="16">
    <source>
        <dbReference type="ARBA" id="ARBA00023180"/>
    </source>
</evidence>
<evidence type="ECO:0000256" key="17">
    <source>
        <dbReference type="ARBA" id="ARBA00047899"/>
    </source>
</evidence>
<dbReference type="GO" id="GO:0004674">
    <property type="term" value="F:protein serine/threonine kinase activity"/>
    <property type="evidence" value="ECO:0007669"/>
    <property type="project" value="UniProtKB-KW"/>
</dbReference>
<dbReference type="EC" id="2.7.11.1" evidence="2"/>
<reference evidence="24 25" key="1">
    <citation type="submission" date="2019-01" db="EMBL/GenBank/DDBJ databases">
        <title>Sequencing of cultivated peanut Arachis hypogaea provides insights into genome evolution and oil improvement.</title>
        <authorList>
            <person name="Chen X."/>
        </authorList>
    </citation>
    <scope>NUCLEOTIDE SEQUENCE [LARGE SCALE GENOMIC DNA]</scope>
    <source>
        <strain evidence="25">cv. Fuhuasheng</strain>
        <tissue evidence="24">Leaves</tissue>
    </source>
</reference>
<evidence type="ECO:0000256" key="12">
    <source>
        <dbReference type="ARBA" id="ARBA00022989"/>
    </source>
</evidence>
<dbReference type="FunFam" id="1.10.510.10:FF:001697">
    <property type="entry name" value="Uncharacterized protein"/>
    <property type="match status" value="1"/>
</dbReference>
<comment type="caution">
    <text evidence="24">The sequence shown here is derived from an EMBL/GenBank/DDBJ whole genome shotgun (WGS) entry which is preliminary data.</text>
</comment>
<keyword evidence="6 21" id="KW-0812">Transmembrane</keyword>
<evidence type="ECO:0000256" key="11">
    <source>
        <dbReference type="ARBA" id="ARBA00022840"/>
    </source>
</evidence>
<dbReference type="STRING" id="3818.A0A444Z7E6"/>
<evidence type="ECO:0000256" key="21">
    <source>
        <dbReference type="SAM" id="Phobius"/>
    </source>
</evidence>
<dbReference type="Gene3D" id="3.30.430.20">
    <property type="entry name" value="Gnk2 domain, C-X8-C-X2-C motif"/>
    <property type="match status" value="4"/>
</dbReference>
<feature type="domain" description="Protein kinase" evidence="22">
    <location>
        <begin position="372"/>
        <end position="658"/>
    </location>
</feature>
<keyword evidence="25" id="KW-1185">Reference proteome</keyword>
<evidence type="ECO:0000256" key="14">
    <source>
        <dbReference type="ARBA" id="ARBA00023157"/>
    </source>
</evidence>
<evidence type="ECO:0000256" key="6">
    <source>
        <dbReference type="ARBA" id="ARBA00022692"/>
    </source>
</evidence>
<dbReference type="Gene3D" id="3.30.200.20">
    <property type="entry name" value="Phosphorylase Kinase, domain 1"/>
    <property type="match status" value="2"/>
</dbReference>
<dbReference type="SUPFAM" id="SSF56112">
    <property type="entry name" value="Protein kinase-like (PK-like)"/>
    <property type="match status" value="2"/>
</dbReference>
<evidence type="ECO:0000256" key="2">
    <source>
        <dbReference type="ARBA" id="ARBA00012513"/>
    </source>
</evidence>
<organism evidence="24 25">
    <name type="scientific">Arachis hypogaea</name>
    <name type="common">Peanut</name>
    <dbReference type="NCBI Taxonomy" id="3818"/>
    <lineage>
        <taxon>Eukaryota</taxon>
        <taxon>Viridiplantae</taxon>
        <taxon>Streptophyta</taxon>
        <taxon>Embryophyta</taxon>
        <taxon>Tracheophyta</taxon>
        <taxon>Spermatophyta</taxon>
        <taxon>Magnoliopsida</taxon>
        <taxon>eudicotyledons</taxon>
        <taxon>Gunneridae</taxon>
        <taxon>Pentapetalae</taxon>
        <taxon>rosids</taxon>
        <taxon>fabids</taxon>
        <taxon>Fabales</taxon>
        <taxon>Fabaceae</taxon>
        <taxon>Papilionoideae</taxon>
        <taxon>50 kb inversion clade</taxon>
        <taxon>dalbergioids sensu lato</taxon>
        <taxon>Dalbergieae</taxon>
        <taxon>Pterocarpus clade</taxon>
        <taxon>Arachis</taxon>
    </lineage>
</organism>
<dbReference type="InterPro" id="IPR001245">
    <property type="entry name" value="Ser-Thr/Tyr_kinase_cat_dom"/>
</dbReference>
<evidence type="ECO:0000313" key="25">
    <source>
        <dbReference type="Proteomes" id="UP000289738"/>
    </source>
</evidence>
<dbReference type="PANTHER" id="PTHR27002:SF123">
    <property type="entry name" value="CYSTEINE-RICH RECEPTOR-LIKE PROTEIN KINASE 45"/>
    <property type="match status" value="1"/>
</dbReference>
<keyword evidence="13 21" id="KW-0472">Membrane</keyword>
<keyword evidence="9 19" id="KW-0547">Nucleotide-binding</keyword>
<dbReference type="PANTHER" id="PTHR27002">
    <property type="entry name" value="RECEPTOR-LIKE SERINE/THREONINE-PROTEIN KINASE SD1-8"/>
    <property type="match status" value="1"/>
</dbReference>
<name>A0A444Z7E6_ARAHY</name>
<comment type="catalytic activity">
    <reaction evidence="18">
        <text>L-seryl-[protein] + ATP = O-phospho-L-seryl-[protein] + ADP + H(+)</text>
        <dbReference type="Rhea" id="RHEA:17989"/>
        <dbReference type="Rhea" id="RHEA-COMP:9863"/>
        <dbReference type="Rhea" id="RHEA-COMP:11604"/>
        <dbReference type="ChEBI" id="CHEBI:15378"/>
        <dbReference type="ChEBI" id="CHEBI:29999"/>
        <dbReference type="ChEBI" id="CHEBI:30616"/>
        <dbReference type="ChEBI" id="CHEBI:83421"/>
        <dbReference type="ChEBI" id="CHEBI:456216"/>
        <dbReference type="EC" id="2.7.11.1"/>
    </reaction>
</comment>
<evidence type="ECO:0000256" key="15">
    <source>
        <dbReference type="ARBA" id="ARBA00023170"/>
    </source>
</evidence>
<dbReference type="Pfam" id="PF01657">
    <property type="entry name" value="Stress-antifung"/>
    <property type="match status" value="4"/>
</dbReference>
<keyword evidence="15" id="KW-0675">Receptor</keyword>
<keyword evidence="11 19" id="KW-0067">ATP-binding</keyword>
<evidence type="ECO:0000256" key="19">
    <source>
        <dbReference type="PROSITE-ProRule" id="PRU10141"/>
    </source>
</evidence>
<evidence type="ECO:0000256" key="7">
    <source>
        <dbReference type="ARBA" id="ARBA00022729"/>
    </source>
</evidence>
<proteinExistence type="predicted"/>
<dbReference type="FunFam" id="1.10.510.10:FF:001023">
    <property type="entry name" value="Os07g0541700 protein"/>
    <property type="match status" value="1"/>
</dbReference>